<accession>A0ABU4N037</accession>
<dbReference type="InterPro" id="IPR036291">
    <property type="entry name" value="NAD(P)-bd_dom_sf"/>
</dbReference>
<dbReference type="Pfam" id="PF22621">
    <property type="entry name" value="CurL-like_PKS_C"/>
    <property type="match status" value="1"/>
</dbReference>
<organism evidence="9 10">
    <name type="scientific">Streptomyces caniscabiei</name>
    <dbReference type="NCBI Taxonomy" id="2746961"/>
    <lineage>
        <taxon>Bacteria</taxon>
        <taxon>Bacillati</taxon>
        <taxon>Actinomycetota</taxon>
        <taxon>Actinomycetes</taxon>
        <taxon>Kitasatosporales</taxon>
        <taxon>Streptomycetaceae</taxon>
        <taxon>Streptomyces</taxon>
    </lineage>
</organism>
<dbReference type="EMBL" id="JARAWJ010000047">
    <property type="protein sequence ID" value="MDX3043150.1"/>
    <property type="molecule type" value="Genomic_DNA"/>
</dbReference>
<keyword evidence="5" id="KW-0012">Acyltransferase</keyword>
<dbReference type="PROSITE" id="PS00606">
    <property type="entry name" value="KS3_1"/>
    <property type="match status" value="1"/>
</dbReference>
<evidence type="ECO:0000313" key="9">
    <source>
        <dbReference type="EMBL" id="MDX3043150.1"/>
    </source>
</evidence>
<reference evidence="9 10" key="1">
    <citation type="journal article" date="2023" name="Microb. Genom.">
        <title>Mesoterricola silvestris gen. nov., sp. nov., Mesoterricola sediminis sp. nov., Geothrix oryzae sp. nov., Geothrix edaphica sp. nov., Geothrix rubra sp. nov., and Geothrix limicola sp. nov., six novel members of Acidobacteriota isolated from soils.</title>
        <authorList>
            <person name="Weisberg A.J."/>
            <person name="Pearce E."/>
            <person name="Kramer C.G."/>
            <person name="Chang J.H."/>
            <person name="Clarke C.R."/>
        </authorList>
    </citation>
    <scope>NUCLEOTIDE SEQUENCE [LARGE SCALE GENOMIC DNA]</scope>
    <source>
        <strain evidence="9 10">NE20-4-1</strain>
    </source>
</reference>
<dbReference type="InterPro" id="IPR006162">
    <property type="entry name" value="Ppantetheine_attach_site"/>
</dbReference>
<dbReference type="InterPro" id="IPR014043">
    <property type="entry name" value="Acyl_transferase_dom"/>
</dbReference>
<keyword evidence="4" id="KW-0045">Antibiotic biosynthesis</keyword>
<dbReference type="PROSITE" id="PS00012">
    <property type="entry name" value="PHOSPHOPANTETHEINE"/>
    <property type="match status" value="1"/>
</dbReference>
<keyword evidence="10" id="KW-1185">Reference proteome</keyword>
<evidence type="ECO:0000313" key="10">
    <source>
        <dbReference type="Proteomes" id="UP001282474"/>
    </source>
</evidence>
<dbReference type="InterPro" id="IPR020806">
    <property type="entry name" value="PKS_PP-bd"/>
</dbReference>
<keyword evidence="2" id="KW-0597">Phosphoprotein</keyword>
<dbReference type="Pfam" id="PF02801">
    <property type="entry name" value="Ketoacyl-synt_C"/>
    <property type="match status" value="1"/>
</dbReference>
<feature type="region of interest" description="Disordered" evidence="6">
    <location>
        <begin position="836"/>
        <end position="857"/>
    </location>
</feature>
<dbReference type="PROSITE" id="PS52004">
    <property type="entry name" value="KS3_2"/>
    <property type="match status" value="1"/>
</dbReference>
<dbReference type="Pfam" id="PF00698">
    <property type="entry name" value="Acyl_transf_1"/>
    <property type="match status" value="1"/>
</dbReference>
<dbReference type="SUPFAM" id="SSF55048">
    <property type="entry name" value="Probable ACP-binding domain of malonyl-CoA ACP transacylase"/>
    <property type="match status" value="1"/>
</dbReference>
<dbReference type="SUPFAM" id="SSF52151">
    <property type="entry name" value="FabD/lysophospholipase-like"/>
    <property type="match status" value="1"/>
</dbReference>
<dbReference type="Gene3D" id="3.30.70.3290">
    <property type="match status" value="1"/>
</dbReference>
<dbReference type="InterPro" id="IPR009081">
    <property type="entry name" value="PP-bd_ACP"/>
</dbReference>
<evidence type="ECO:0000256" key="1">
    <source>
        <dbReference type="ARBA" id="ARBA00022450"/>
    </source>
</evidence>
<dbReference type="InterPro" id="IPR016036">
    <property type="entry name" value="Malonyl_transacylase_ACP-bd"/>
</dbReference>
<evidence type="ECO:0000256" key="6">
    <source>
        <dbReference type="SAM" id="MobiDB-lite"/>
    </source>
</evidence>
<dbReference type="InterPro" id="IPR057326">
    <property type="entry name" value="KR_dom"/>
</dbReference>
<keyword evidence="3" id="KW-0808">Transferase</keyword>
<gene>
    <name evidence="9" type="ORF">PV383_39170</name>
</gene>
<dbReference type="SUPFAM" id="SSF47336">
    <property type="entry name" value="ACP-like"/>
    <property type="match status" value="1"/>
</dbReference>
<dbReference type="SMART" id="SM00822">
    <property type="entry name" value="PKS_KR"/>
    <property type="match status" value="1"/>
</dbReference>
<dbReference type="Pfam" id="PF00550">
    <property type="entry name" value="PP-binding"/>
    <property type="match status" value="1"/>
</dbReference>
<dbReference type="InterPro" id="IPR016035">
    <property type="entry name" value="Acyl_Trfase/lysoPLipase"/>
</dbReference>
<dbReference type="Pfam" id="PF00109">
    <property type="entry name" value="ketoacyl-synt"/>
    <property type="match status" value="1"/>
</dbReference>
<dbReference type="InterPro" id="IPR049490">
    <property type="entry name" value="C883_1060-like_KR_N"/>
</dbReference>
<evidence type="ECO:0000256" key="2">
    <source>
        <dbReference type="ARBA" id="ARBA00022553"/>
    </source>
</evidence>
<proteinExistence type="predicted"/>
<evidence type="ECO:0000259" key="8">
    <source>
        <dbReference type="PROSITE" id="PS52004"/>
    </source>
</evidence>
<dbReference type="InterPro" id="IPR018201">
    <property type="entry name" value="Ketoacyl_synth_AS"/>
</dbReference>
<dbReference type="InterPro" id="IPR014031">
    <property type="entry name" value="Ketoacyl_synth_C"/>
</dbReference>
<dbReference type="InterPro" id="IPR016039">
    <property type="entry name" value="Thiolase-like"/>
</dbReference>
<dbReference type="SUPFAM" id="SSF53901">
    <property type="entry name" value="Thiolase-like"/>
    <property type="match status" value="1"/>
</dbReference>
<dbReference type="InterPro" id="IPR013968">
    <property type="entry name" value="PKS_KR"/>
</dbReference>
<comment type="caution">
    <text evidence="9">The sequence shown here is derived from an EMBL/GenBank/DDBJ whole genome shotgun (WGS) entry which is preliminary data.</text>
</comment>
<dbReference type="Pfam" id="PF08659">
    <property type="entry name" value="KR"/>
    <property type="match status" value="1"/>
</dbReference>
<dbReference type="SUPFAM" id="SSF51735">
    <property type="entry name" value="NAD(P)-binding Rossmann-fold domains"/>
    <property type="match status" value="2"/>
</dbReference>
<dbReference type="InterPro" id="IPR036736">
    <property type="entry name" value="ACP-like_sf"/>
</dbReference>
<keyword evidence="1" id="KW-0596">Phosphopantetheine</keyword>
<dbReference type="PROSITE" id="PS50075">
    <property type="entry name" value="CARRIER"/>
    <property type="match status" value="1"/>
</dbReference>
<dbReference type="SMART" id="SM00823">
    <property type="entry name" value="PKS_PP"/>
    <property type="match status" value="1"/>
</dbReference>
<dbReference type="InterPro" id="IPR050091">
    <property type="entry name" value="PKS_NRPS_Biosynth_Enz"/>
</dbReference>
<dbReference type="RefSeq" id="WP_193382982.1">
    <property type="nucleotide sequence ID" value="NZ_JABXWF010000040.1"/>
</dbReference>
<evidence type="ECO:0000259" key="7">
    <source>
        <dbReference type="PROSITE" id="PS50075"/>
    </source>
</evidence>
<dbReference type="Pfam" id="PF21394">
    <property type="entry name" value="Beta-ketacyl_N"/>
    <property type="match status" value="1"/>
</dbReference>
<protein>
    <submittedName>
        <fullName evidence="9">Type I polyketide synthase</fullName>
    </submittedName>
</protein>
<name>A0ABU4N037_9ACTN</name>
<feature type="domain" description="Ketosynthase family 3 (KS3)" evidence="8">
    <location>
        <begin position="17"/>
        <end position="447"/>
    </location>
</feature>
<dbReference type="Gene3D" id="3.40.47.10">
    <property type="match status" value="1"/>
</dbReference>
<evidence type="ECO:0000256" key="4">
    <source>
        <dbReference type="ARBA" id="ARBA00023194"/>
    </source>
</evidence>
<feature type="domain" description="Carrier" evidence="7">
    <location>
        <begin position="1423"/>
        <end position="1498"/>
    </location>
</feature>
<dbReference type="InterPro" id="IPR020841">
    <property type="entry name" value="PKS_Beta-ketoAc_synthase_dom"/>
</dbReference>
<sequence>MNAQPGQPDRDDRGDTDGRIAVVGMAGRFPGAASPDALWDLWESGAEAVSRFTPEELRASGVPDIDTTHPGYVPAKGVLPNIAGFDSQLFGYNALEASVIDPQQRIFLECAWSALEDAGCDPDRVTGPVAVYAGSMLSTYLIHNLLSRTDLRASLGVPLLFQGNQPDQLASRVAYKLNLRGPAVSVQTACSTSLVAVHMAAQSLLSHECDLALAGGVTVTVPHRSGYLPVPGGIESPDGRCRPYGIGANGTVFGNGAGVVALKRLSDALAEGDRIHAVILGSAVNNDGAAKAGYTAPGMTGQVTVIREALSVADVSPRSIGYVEGHGTGTALGDPIEVEALTTAYRAAGSATDTGPWCALGSVKSRVGHLDTAAGITGFIAAVQALRHGRIPATLHADGDGPAPALASTPFFVPERSTAWPAGEGPRRAAVSAFGIGGTNAHVVLEQAPPHAPRSTDGGGPEAGSALPVPLPLSARTSTALDTAASRLAEHLEAHPEVPLVDVARTLRTGRRRLDHRRVVLARDTAEAAAALRTGGRRDSVRARADRADAPVAFLLPGQGTQLPGMAMGLYDAHPVFRAALDECADMLRPHLGQDLTAVLRDGGERDLRRTAVLQPAVVAIGHALTRLWEHWGVRPAALLGHSLGEFTAAALSGVFELPEALRLAAVRGRLMEETAPGAMLAVPLGAAEATEAATRYALDVAAVNGPAATVLSGPRDAVDHARADLEGRGLRPLALPVDRAFHSSLCDEAAARFAREVSLTARSAPRVPFVSGVSGDWITAELAADPAYWARQMREPVRFDRGLATLAALDDGLVLVENGPGSVLTDLVRSVRPGTDDIRLAPPPLPSRGRRGPEDEPVGTALSLAGLWTNGAHVEWEPVAGTARVADLPGYPFEHRTHWIDPVTADLPEVPAAPDALHAALVWRPLDAATTASDRFSGRRQTWLVLMDPDGAAQPAVDLLTARGQIVTVVLPGTEYRRVRRGVYQLDPADPAQYAKLFADLRGLVRTPTAVLYAWGLRTGQDSGDTAPDETSCYFGFVRLARAMAEESVVNEVRLGVLTRAAFRTATGEVPDPAAAMLSGPVQVLPEEYGNMRCTQVDLPAGAALDAPTTEAVLGAVLDQPARLLALRDGRLLARAAEPVEHPVPDLASGLPEGGTWVITGGLGGIGRTLAAHLARVPGVRLALLGRRVPDGDDGPAAAFLRELRASGTEVLALRADVTDAQSLSGALDEVRARFSTIDGVVHAAGVPGGGSVALREDRDVRAVFGPKVTGTRNLLAALRPGEARAFLVCSSLATVVPTYGQADYAAANAYLAAAAEAEAARGDRHAIAADWDMWAGSGMASEAEVPADLRALQERMLAGALTAEQGARAFAAMLDAPPGRTLVARSSAVVTDGVLRLADEPAVPRPAVALPRPELATAYVAPRTPTEERLAEIYAEMLGIEGVGVHDDFLELGGHSLLAAQIVARLRAEFDVDVPARAFFEGGRVADLAELIEEHILAELEDQ</sequence>
<dbReference type="CDD" id="cd00833">
    <property type="entry name" value="PKS"/>
    <property type="match status" value="1"/>
</dbReference>
<dbReference type="Gene3D" id="3.40.366.10">
    <property type="entry name" value="Malonyl-Coenzyme A Acyl Carrier Protein, domain 2"/>
    <property type="match status" value="1"/>
</dbReference>
<evidence type="ECO:0000256" key="5">
    <source>
        <dbReference type="ARBA" id="ARBA00023315"/>
    </source>
</evidence>
<dbReference type="SMART" id="SM00825">
    <property type="entry name" value="PKS_KS"/>
    <property type="match status" value="1"/>
</dbReference>
<dbReference type="InterPro" id="IPR014030">
    <property type="entry name" value="Ketoacyl_synth_N"/>
</dbReference>
<evidence type="ECO:0000256" key="3">
    <source>
        <dbReference type="ARBA" id="ARBA00022679"/>
    </source>
</evidence>
<dbReference type="PANTHER" id="PTHR43775">
    <property type="entry name" value="FATTY ACID SYNTHASE"/>
    <property type="match status" value="1"/>
</dbReference>
<dbReference type="Gene3D" id="3.40.50.720">
    <property type="entry name" value="NAD(P)-binding Rossmann-like Domain"/>
    <property type="match status" value="1"/>
</dbReference>
<dbReference type="PANTHER" id="PTHR43775:SF37">
    <property type="entry name" value="SI:DKEY-61P9.11"/>
    <property type="match status" value="1"/>
</dbReference>
<dbReference type="InterPro" id="IPR001227">
    <property type="entry name" value="Ac_transferase_dom_sf"/>
</dbReference>
<dbReference type="Gene3D" id="1.10.1200.10">
    <property type="entry name" value="ACP-like"/>
    <property type="match status" value="1"/>
</dbReference>
<dbReference type="SMART" id="SM00827">
    <property type="entry name" value="PKS_AT"/>
    <property type="match status" value="1"/>
</dbReference>
<dbReference type="Proteomes" id="UP001282474">
    <property type="component" value="Unassembled WGS sequence"/>
</dbReference>